<proteinExistence type="predicted"/>
<dbReference type="AlphaFoldDB" id="A0A0F7S3F2"/>
<dbReference type="EMBL" id="CCFA01004031">
    <property type="protein sequence ID" value="CDS01507.1"/>
    <property type="molecule type" value="Genomic_DNA"/>
</dbReference>
<evidence type="ECO:0000313" key="2">
    <source>
        <dbReference type="Proteomes" id="UP000242770"/>
    </source>
</evidence>
<reference evidence="2" key="1">
    <citation type="submission" date="2014-06" db="EMBL/GenBank/DDBJ databases">
        <authorList>
            <person name="Berkman P.J."/>
        </authorList>
    </citation>
    <scope>NUCLEOTIDE SEQUENCE [LARGE SCALE GENOMIC DNA]</scope>
</reference>
<gene>
    <name evidence="1" type="primary">SSCI68060.1</name>
</gene>
<keyword evidence="2" id="KW-1185">Reference proteome</keyword>
<sequence length="70" mass="7643">MSRTPSEQEVNGAQDVLVPLIGDASHLVDSINLDAKDFEMWPTPVASYWEVPDMGVLATIMQKAQSAPRS</sequence>
<organism evidence="1 2">
    <name type="scientific">Sporisorium scitamineum</name>
    <dbReference type="NCBI Taxonomy" id="49012"/>
    <lineage>
        <taxon>Eukaryota</taxon>
        <taxon>Fungi</taxon>
        <taxon>Dikarya</taxon>
        <taxon>Basidiomycota</taxon>
        <taxon>Ustilaginomycotina</taxon>
        <taxon>Ustilaginomycetes</taxon>
        <taxon>Ustilaginales</taxon>
        <taxon>Ustilaginaceae</taxon>
        <taxon>Sporisorium</taxon>
    </lineage>
</organism>
<name>A0A0F7S3F2_9BASI</name>
<evidence type="ECO:0000313" key="1">
    <source>
        <dbReference type="EMBL" id="CDS01507.1"/>
    </source>
</evidence>
<dbReference type="Proteomes" id="UP000242770">
    <property type="component" value="Unassembled WGS sequence"/>
</dbReference>
<accession>A0A0F7S3F2</accession>
<protein>
    <submittedName>
        <fullName evidence="1">Uncharacterized protein</fullName>
    </submittedName>
</protein>